<dbReference type="PANTHER" id="PTHR34139">
    <property type="entry name" value="UPF0331 PROTEIN MJ0127"/>
    <property type="match status" value="1"/>
</dbReference>
<protein>
    <submittedName>
        <fullName evidence="6">DUF86 domain-containing protein</fullName>
    </submittedName>
</protein>
<evidence type="ECO:0000256" key="4">
    <source>
        <dbReference type="ARBA" id="ARBA00022741"/>
    </source>
</evidence>
<dbReference type="RefSeq" id="WP_193799290.1">
    <property type="nucleotide sequence ID" value="NZ_JADEWC010000001.1"/>
</dbReference>
<dbReference type="InterPro" id="IPR008201">
    <property type="entry name" value="HepT-like"/>
</dbReference>
<keyword evidence="1" id="KW-0597">Phosphoprotein</keyword>
<keyword evidence="5" id="KW-0378">Hydrolase</keyword>
<name>A0ABR9V0G4_9CHRO</name>
<evidence type="ECO:0000256" key="5">
    <source>
        <dbReference type="ARBA" id="ARBA00022801"/>
    </source>
</evidence>
<keyword evidence="3" id="KW-0540">Nuclease</keyword>
<dbReference type="Pfam" id="PF01934">
    <property type="entry name" value="HepT-like"/>
    <property type="match status" value="1"/>
</dbReference>
<evidence type="ECO:0000313" key="7">
    <source>
        <dbReference type="Proteomes" id="UP000654604"/>
    </source>
</evidence>
<proteinExistence type="predicted"/>
<reference evidence="6 7" key="1">
    <citation type="submission" date="2020-10" db="EMBL/GenBank/DDBJ databases">
        <authorList>
            <person name="Castelo-Branco R."/>
            <person name="Eusebio N."/>
            <person name="Adriana R."/>
            <person name="Vieira A."/>
            <person name="Brugerolle De Fraissinette N."/>
            <person name="Rezende De Castro R."/>
            <person name="Schneider M.P."/>
            <person name="Vasconcelos V."/>
            <person name="Leao P.N."/>
        </authorList>
    </citation>
    <scope>NUCLEOTIDE SEQUENCE [LARGE SCALE GENOMIC DNA]</scope>
    <source>
        <strain evidence="6 7">LEGE 03274</strain>
    </source>
</reference>
<evidence type="ECO:0000313" key="6">
    <source>
        <dbReference type="EMBL" id="MBE9221086.1"/>
    </source>
</evidence>
<dbReference type="InterPro" id="IPR051813">
    <property type="entry name" value="HepT_RNase_toxin"/>
</dbReference>
<evidence type="ECO:0000256" key="3">
    <source>
        <dbReference type="ARBA" id="ARBA00022722"/>
    </source>
</evidence>
<keyword evidence="7" id="KW-1185">Reference proteome</keyword>
<sequence length="115" mass="13377">MKRELKDYILDILNAINSIEMFTKGYDFNSFSRDEKTKFAVIYAIQIIGEASNKIPVDLQNKYPQIPWKNVRGMRNLIVHEYFGVNLLVIWNTIKNDLPSLKPVIEDMLTDLLNG</sequence>
<accession>A0ABR9V0G4</accession>
<comment type="caution">
    <text evidence="6">The sequence shown here is derived from an EMBL/GenBank/DDBJ whole genome shotgun (WGS) entry which is preliminary data.</text>
</comment>
<organism evidence="6 7">
    <name type="scientific">Cyanobacterium stanieri LEGE 03274</name>
    <dbReference type="NCBI Taxonomy" id="1828756"/>
    <lineage>
        <taxon>Bacteria</taxon>
        <taxon>Bacillati</taxon>
        <taxon>Cyanobacteriota</taxon>
        <taxon>Cyanophyceae</taxon>
        <taxon>Oscillatoriophycideae</taxon>
        <taxon>Chroococcales</taxon>
        <taxon>Geminocystaceae</taxon>
        <taxon>Cyanobacterium</taxon>
    </lineage>
</organism>
<evidence type="ECO:0000256" key="1">
    <source>
        <dbReference type="ARBA" id="ARBA00022553"/>
    </source>
</evidence>
<dbReference type="PANTHER" id="PTHR34139:SF1">
    <property type="entry name" value="RNASE MJ1380-RELATED"/>
    <property type="match status" value="1"/>
</dbReference>
<dbReference type="EMBL" id="JADEWC010000001">
    <property type="protein sequence ID" value="MBE9221086.1"/>
    <property type="molecule type" value="Genomic_DNA"/>
</dbReference>
<evidence type="ECO:0000256" key="2">
    <source>
        <dbReference type="ARBA" id="ARBA00022649"/>
    </source>
</evidence>
<keyword evidence="4" id="KW-0547">Nucleotide-binding</keyword>
<keyword evidence="2" id="KW-1277">Toxin-antitoxin system</keyword>
<gene>
    <name evidence="6" type="ORF">IQ215_00090</name>
</gene>
<dbReference type="Proteomes" id="UP000654604">
    <property type="component" value="Unassembled WGS sequence"/>
</dbReference>